<organism evidence="4 5">
    <name type="scientific">Brassica campestris</name>
    <name type="common">Field mustard</name>
    <dbReference type="NCBI Taxonomy" id="3711"/>
    <lineage>
        <taxon>Eukaryota</taxon>
        <taxon>Viridiplantae</taxon>
        <taxon>Streptophyta</taxon>
        <taxon>Embryophyta</taxon>
        <taxon>Tracheophyta</taxon>
        <taxon>Spermatophyta</taxon>
        <taxon>Magnoliopsida</taxon>
        <taxon>eudicotyledons</taxon>
        <taxon>Gunneridae</taxon>
        <taxon>Pentapetalae</taxon>
        <taxon>rosids</taxon>
        <taxon>malvids</taxon>
        <taxon>Brassicales</taxon>
        <taxon>Brassicaceae</taxon>
        <taxon>Brassiceae</taxon>
        <taxon>Brassica</taxon>
    </lineage>
</organism>
<reference evidence="4 5" key="2">
    <citation type="journal article" date="2018" name="Hortic Res">
        <title>Improved Brassica rapa reference genome by single-molecule sequencing and chromosome conformation capture technologies.</title>
        <authorList>
            <person name="Zhang L."/>
            <person name="Cai X."/>
            <person name="Wu J."/>
            <person name="Liu M."/>
            <person name="Grob S."/>
            <person name="Cheng F."/>
            <person name="Liang J."/>
            <person name="Cai C."/>
            <person name="Liu Z."/>
            <person name="Liu B."/>
            <person name="Wang F."/>
            <person name="Li S."/>
            <person name="Liu F."/>
            <person name="Li X."/>
            <person name="Cheng L."/>
            <person name="Yang W."/>
            <person name="Li M.H."/>
            <person name="Grossniklaus U."/>
            <person name="Zheng H."/>
            <person name="Wang X."/>
        </authorList>
    </citation>
    <scope>NUCLEOTIDE SEQUENCE [LARGE SCALE GENOMIC DNA]</scope>
    <source>
        <strain evidence="4 5">cv. Chiifu-401-42</strain>
    </source>
</reference>
<name>M4DPG2_BRACM</name>
<protein>
    <recommendedName>
        <fullName evidence="6">Auxin-responsive protein</fullName>
    </recommendedName>
</protein>
<dbReference type="AlphaFoldDB" id="M4DPG2"/>
<evidence type="ECO:0000256" key="1">
    <source>
        <dbReference type="ARBA" id="ARBA00006974"/>
    </source>
</evidence>
<sequence>MKKGSCKNLKLTNMMEKWRQCNKGHFSAYTREGRRFVLPLDYLKRPIFQVLLEMAEEEFGSTICGPLNVSCNGGLMDHILVLLRKKSLSSHGGDDDDVKKKNHDVSSKEASSVSYFFPLFRCNAAQDQIKLQSLVFLTLLCVVESTFTKKIYLCLYIYRETEILYKPCSLVNQYSVLTEISVREINNRLTK</sequence>
<dbReference type="STRING" id="51351.M4DPG2"/>
<evidence type="ECO:0008006" key="6">
    <source>
        <dbReference type="Google" id="ProtNLM"/>
    </source>
</evidence>
<reference evidence="4" key="3">
    <citation type="submission" date="2023-03" db="UniProtKB">
        <authorList>
            <consortium name="EnsemblPlants"/>
        </authorList>
    </citation>
    <scope>IDENTIFICATION</scope>
    <source>
        <strain evidence="4">cv. Chiifu-401-42</strain>
    </source>
</reference>
<dbReference type="Pfam" id="PF02519">
    <property type="entry name" value="Auxin_inducible"/>
    <property type="match status" value="1"/>
</dbReference>
<keyword evidence="3" id="KW-0341">Growth regulation</keyword>
<evidence type="ECO:0000313" key="5">
    <source>
        <dbReference type="Proteomes" id="UP000011750"/>
    </source>
</evidence>
<dbReference type="Gramene" id="Bra018403.1">
    <property type="protein sequence ID" value="Bra018403.1-P"/>
    <property type="gene ID" value="Bra018403"/>
</dbReference>
<proteinExistence type="inferred from homology"/>
<accession>M4DPG2</accession>
<dbReference type="InParanoid" id="M4DPG2"/>
<reference evidence="4 5" key="1">
    <citation type="journal article" date="2011" name="Nat. Genet.">
        <title>The genome of the mesopolyploid crop species Brassica rapa.</title>
        <authorList>
            <consortium name="Brassica rapa Genome Sequencing Project Consortium"/>
            <person name="Wang X."/>
            <person name="Wang H."/>
            <person name="Wang J."/>
            <person name="Sun R."/>
            <person name="Wu J."/>
            <person name="Liu S."/>
            <person name="Bai Y."/>
            <person name="Mun J.H."/>
            <person name="Bancroft I."/>
            <person name="Cheng F."/>
            <person name="Huang S."/>
            <person name="Li X."/>
            <person name="Hua W."/>
            <person name="Wang J."/>
            <person name="Wang X."/>
            <person name="Freeling M."/>
            <person name="Pires J.C."/>
            <person name="Paterson A.H."/>
            <person name="Chalhoub B."/>
            <person name="Wang B."/>
            <person name="Hayward A."/>
            <person name="Sharpe A.G."/>
            <person name="Park B.S."/>
            <person name="Weisshaar B."/>
            <person name="Liu B."/>
            <person name="Li B."/>
            <person name="Liu B."/>
            <person name="Tong C."/>
            <person name="Song C."/>
            <person name="Duran C."/>
            <person name="Peng C."/>
            <person name="Geng C."/>
            <person name="Koh C."/>
            <person name="Lin C."/>
            <person name="Edwards D."/>
            <person name="Mu D."/>
            <person name="Shen D."/>
            <person name="Soumpourou E."/>
            <person name="Li F."/>
            <person name="Fraser F."/>
            <person name="Conant G."/>
            <person name="Lassalle G."/>
            <person name="King G.J."/>
            <person name="Bonnema G."/>
            <person name="Tang H."/>
            <person name="Wang H."/>
            <person name="Belcram H."/>
            <person name="Zhou H."/>
            <person name="Hirakawa H."/>
            <person name="Abe H."/>
            <person name="Guo H."/>
            <person name="Wang H."/>
            <person name="Jin H."/>
            <person name="Parkin I.A."/>
            <person name="Batley J."/>
            <person name="Kim J.S."/>
            <person name="Just J."/>
            <person name="Li J."/>
            <person name="Xu J."/>
            <person name="Deng J."/>
            <person name="Kim J.A."/>
            <person name="Li J."/>
            <person name="Yu J."/>
            <person name="Meng J."/>
            <person name="Wang J."/>
            <person name="Min J."/>
            <person name="Poulain J."/>
            <person name="Wang J."/>
            <person name="Hatakeyama K."/>
            <person name="Wu K."/>
            <person name="Wang L."/>
            <person name="Fang L."/>
            <person name="Trick M."/>
            <person name="Links M.G."/>
            <person name="Zhao M."/>
            <person name="Jin M."/>
            <person name="Ramchiary N."/>
            <person name="Drou N."/>
            <person name="Berkman P.J."/>
            <person name="Cai Q."/>
            <person name="Huang Q."/>
            <person name="Li R."/>
            <person name="Tabata S."/>
            <person name="Cheng S."/>
            <person name="Zhang S."/>
            <person name="Zhang S."/>
            <person name="Huang S."/>
            <person name="Sato S."/>
            <person name="Sun S."/>
            <person name="Kwon S.J."/>
            <person name="Choi S.R."/>
            <person name="Lee T.H."/>
            <person name="Fan W."/>
            <person name="Zhao X."/>
            <person name="Tan X."/>
            <person name="Xu X."/>
            <person name="Wang Y."/>
            <person name="Qiu Y."/>
            <person name="Yin Y."/>
            <person name="Li Y."/>
            <person name="Du Y."/>
            <person name="Liao Y."/>
            <person name="Lim Y."/>
            <person name="Narusaka Y."/>
            <person name="Wang Y."/>
            <person name="Wang Z."/>
            <person name="Li Z."/>
            <person name="Wang Z."/>
            <person name="Xiong Z."/>
            <person name="Zhang Z."/>
        </authorList>
    </citation>
    <scope>NUCLEOTIDE SEQUENCE [LARGE SCALE GENOMIC DNA]</scope>
    <source>
        <strain evidence="4 5">cv. Chiifu-401-42</strain>
    </source>
</reference>
<keyword evidence="5" id="KW-1185">Reference proteome</keyword>
<evidence type="ECO:0000313" key="4">
    <source>
        <dbReference type="EnsemblPlants" id="Bra018403.1-P"/>
    </source>
</evidence>
<evidence type="ECO:0000256" key="3">
    <source>
        <dbReference type="ARBA" id="ARBA00022604"/>
    </source>
</evidence>
<dbReference type="HOGENOM" id="CLU_122565_0_0_1"/>
<keyword evidence="2" id="KW-0217">Developmental protein</keyword>
<dbReference type="GO" id="GO:0009733">
    <property type="term" value="P:response to auxin"/>
    <property type="evidence" value="ECO:0007669"/>
    <property type="project" value="InterPro"/>
</dbReference>
<evidence type="ECO:0000256" key="2">
    <source>
        <dbReference type="ARBA" id="ARBA00022473"/>
    </source>
</evidence>
<dbReference type="PANTHER" id="PTHR31175">
    <property type="entry name" value="AUXIN-RESPONSIVE FAMILY PROTEIN"/>
    <property type="match status" value="1"/>
</dbReference>
<dbReference type="InterPro" id="IPR003676">
    <property type="entry name" value="SAUR_fam"/>
</dbReference>
<dbReference type="eggNOG" id="ENOG502SS19">
    <property type="taxonomic scope" value="Eukaryota"/>
</dbReference>
<dbReference type="Proteomes" id="UP000011750">
    <property type="component" value="Chromosome A05"/>
</dbReference>
<comment type="similarity">
    <text evidence="1">Belongs to the ARG7 family.</text>
</comment>
<dbReference type="EnsemblPlants" id="Bra018403.1">
    <property type="protein sequence ID" value="Bra018403.1-P"/>
    <property type="gene ID" value="Bra018403"/>
</dbReference>